<organism evidence="12">
    <name type="scientific">Clastoptera arizonana</name>
    <name type="common">Arizona spittle bug</name>
    <dbReference type="NCBI Taxonomy" id="38151"/>
    <lineage>
        <taxon>Eukaryota</taxon>
        <taxon>Metazoa</taxon>
        <taxon>Ecdysozoa</taxon>
        <taxon>Arthropoda</taxon>
        <taxon>Hexapoda</taxon>
        <taxon>Insecta</taxon>
        <taxon>Pterygota</taxon>
        <taxon>Neoptera</taxon>
        <taxon>Paraneoptera</taxon>
        <taxon>Hemiptera</taxon>
        <taxon>Auchenorrhyncha</taxon>
        <taxon>Cercopoidea</taxon>
        <taxon>Clastopteridae</taxon>
        <taxon>Clastoptera</taxon>
    </lineage>
</organism>
<dbReference type="GO" id="GO:0005524">
    <property type="term" value="F:ATP binding"/>
    <property type="evidence" value="ECO:0007669"/>
    <property type="project" value="UniProtKB-KW"/>
</dbReference>
<reference evidence="12" key="1">
    <citation type="submission" date="2015-12" db="EMBL/GenBank/DDBJ databases">
        <title>De novo transcriptome assembly of four potential Pierce s Disease insect vectors from Arizona vineyards.</title>
        <authorList>
            <person name="Tassone E.E."/>
        </authorList>
    </citation>
    <scope>NUCLEOTIDE SEQUENCE</scope>
</reference>
<dbReference type="CDD" id="cd18787">
    <property type="entry name" value="SF2_C_DEAD"/>
    <property type="match status" value="1"/>
</dbReference>
<feature type="short sequence motif" description="Q motif" evidence="7">
    <location>
        <begin position="44"/>
        <end position="72"/>
    </location>
</feature>
<evidence type="ECO:0000259" key="11">
    <source>
        <dbReference type="PROSITE" id="PS51195"/>
    </source>
</evidence>
<evidence type="ECO:0000313" key="12">
    <source>
        <dbReference type="EMBL" id="JAS37072.1"/>
    </source>
</evidence>
<dbReference type="AlphaFoldDB" id="A0A1B6EGK3"/>
<dbReference type="SUPFAM" id="SSF52540">
    <property type="entry name" value="P-loop containing nucleoside triphosphate hydrolases"/>
    <property type="match status" value="2"/>
</dbReference>
<gene>
    <name evidence="12" type="ORF">g.8224</name>
</gene>
<feature type="domain" description="DEAD-box RNA helicase Q" evidence="11">
    <location>
        <begin position="44"/>
        <end position="72"/>
    </location>
</feature>
<keyword evidence="5 8" id="KW-0067">ATP-binding</keyword>
<dbReference type="PROSITE" id="PS51194">
    <property type="entry name" value="HELICASE_CTER"/>
    <property type="match status" value="1"/>
</dbReference>
<dbReference type="SMART" id="SM00490">
    <property type="entry name" value="HELICc"/>
    <property type="match status" value="1"/>
</dbReference>
<evidence type="ECO:0000259" key="9">
    <source>
        <dbReference type="PROSITE" id="PS51192"/>
    </source>
</evidence>
<dbReference type="EMBL" id="GEDC01000226">
    <property type="protein sequence ID" value="JAS37072.1"/>
    <property type="molecule type" value="Transcribed_RNA"/>
</dbReference>
<dbReference type="InterPro" id="IPR000629">
    <property type="entry name" value="RNA-helicase_DEAD-box_CS"/>
</dbReference>
<dbReference type="Pfam" id="PF00270">
    <property type="entry name" value="DEAD"/>
    <property type="match status" value="1"/>
</dbReference>
<evidence type="ECO:0000259" key="10">
    <source>
        <dbReference type="PROSITE" id="PS51194"/>
    </source>
</evidence>
<dbReference type="InterPro" id="IPR014001">
    <property type="entry name" value="Helicase_ATP-bd"/>
</dbReference>
<dbReference type="Gene3D" id="3.40.50.300">
    <property type="entry name" value="P-loop containing nucleotide triphosphate hydrolases"/>
    <property type="match status" value="2"/>
</dbReference>
<evidence type="ECO:0000256" key="4">
    <source>
        <dbReference type="ARBA" id="ARBA00022806"/>
    </source>
</evidence>
<dbReference type="InterPro" id="IPR011545">
    <property type="entry name" value="DEAD/DEAH_box_helicase_dom"/>
</dbReference>
<dbReference type="InterPro" id="IPR014014">
    <property type="entry name" value="RNA_helicase_DEAD_Q_motif"/>
</dbReference>
<feature type="domain" description="Helicase C-terminal" evidence="10">
    <location>
        <begin position="269"/>
        <end position="430"/>
    </location>
</feature>
<evidence type="ECO:0000256" key="6">
    <source>
        <dbReference type="ARBA" id="ARBA00047984"/>
    </source>
</evidence>
<evidence type="ECO:0000256" key="5">
    <source>
        <dbReference type="ARBA" id="ARBA00022840"/>
    </source>
</evidence>
<dbReference type="FunFam" id="3.40.50.300:FF:000008">
    <property type="entry name" value="ATP-dependent RNA helicase RhlB"/>
    <property type="match status" value="1"/>
</dbReference>
<dbReference type="GO" id="GO:0031047">
    <property type="term" value="P:regulatory ncRNA-mediated gene silencing"/>
    <property type="evidence" value="ECO:0007669"/>
    <property type="project" value="UniProtKB-ARBA"/>
</dbReference>
<dbReference type="Pfam" id="PF00271">
    <property type="entry name" value="Helicase_C"/>
    <property type="match status" value="1"/>
</dbReference>
<dbReference type="PANTHER" id="PTHR47958">
    <property type="entry name" value="ATP-DEPENDENT RNA HELICASE DBP3"/>
    <property type="match status" value="1"/>
</dbReference>
<dbReference type="PROSITE" id="PS51192">
    <property type="entry name" value="HELICASE_ATP_BIND_1"/>
    <property type="match status" value="1"/>
</dbReference>
<evidence type="ECO:0000256" key="8">
    <source>
        <dbReference type="RuleBase" id="RU000492"/>
    </source>
</evidence>
<dbReference type="FunFam" id="3.40.50.300:FF:000397">
    <property type="entry name" value="Probable ATP-dependent RNA helicase DDX4"/>
    <property type="match status" value="1"/>
</dbReference>
<proteinExistence type="inferred from homology"/>
<evidence type="ECO:0000256" key="2">
    <source>
        <dbReference type="ARBA" id="ARBA00022741"/>
    </source>
</evidence>
<evidence type="ECO:0000256" key="3">
    <source>
        <dbReference type="ARBA" id="ARBA00022801"/>
    </source>
</evidence>
<comment type="similarity">
    <text evidence="8">Belongs to the DEAD box helicase family.</text>
</comment>
<evidence type="ECO:0000256" key="7">
    <source>
        <dbReference type="PROSITE-ProRule" id="PRU00552"/>
    </source>
</evidence>
<dbReference type="PROSITE" id="PS51195">
    <property type="entry name" value="Q_MOTIF"/>
    <property type="match status" value="1"/>
</dbReference>
<protein>
    <recommendedName>
        <fullName evidence="1">RNA helicase</fullName>
        <ecNumber evidence="1">3.6.4.13</ecNumber>
    </recommendedName>
</protein>
<keyword evidence="2 8" id="KW-0547">Nucleotide-binding</keyword>
<dbReference type="InterPro" id="IPR027417">
    <property type="entry name" value="P-loop_NTPase"/>
</dbReference>
<accession>A0A1B6EGK3</accession>
<dbReference type="EC" id="3.6.4.13" evidence="1"/>
<keyword evidence="3 8" id="KW-0378">Hydrolase</keyword>
<dbReference type="SMART" id="SM00487">
    <property type="entry name" value="DEXDc"/>
    <property type="match status" value="1"/>
</dbReference>
<feature type="non-terminal residue" evidence="12">
    <location>
        <position position="1"/>
    </location>
</feature>
<comment type="catalytic activity">
    <reaction evidence="6">
        <text>ATP + H2O = ADP + phosphate + H(+)</text>
        <dbReference type="Rhea" id="RHEA:13065"/>
        <dbReference type="ChEBI" id="CHEBI:15377"/>
        <dbReference type="ChEBI" id="CHEBI:15378"/>
        <dbReference type="ChEBI" id="CHEBI:30616"/>
        <dbReference type="ChEBI" id="CHEBI:43474"/>
        <dbReference type="ChEBI" id="CHEBI:456216"/>
        <dbReference type="EC" id="3.6.4.13"/>
    </reaction>
</comment>
<dbReference type="InterPro" id="IPR001650">
    <property type="entry name" value="Helicase_C-like"/>
</dbReference>
<keyword evidence="4 8" id="KW-0347">Helicase</keyword>
<sequence>YIPPEPTNDEETMFGRGISSGINFNKYDSIKVKVTGENVPNSITSFEDSGMRAYVIDNIIKSGYNKPTPVQKWSLPIILSGRDLMACAQTGSGKTAAFLLPIINQLLEVPHDLVYNGSCTEPQAVILSPTRELTLQIYNEALKFSYTSILRSVVAYGGTSVMHQANKLQNGCHILVATPGRLNDYVQRGRISFNSVRFFVLDEADRMLDMGFLPEIEKMLNHPSMVPTGERQTLMFSATFPEDIQRLAFKFLHDYLFLTVGMVGGACSDVEQLIYKVTKFEKREKLGDLIKEGNCDRTLVFVETKRTADFLAVFLSERQFRTTSIHGDRLQKEREEALADFKAGRSGVLVATAVAARGLDIKGVNHVINYDLPKSIDEYVHRIGRTGRVGNRGKATSFYDPDHDGQLAQGLVKILQQTEQEVPDWLMNGEGSGYGGFAPRSFGGSDVRKFNYNNDVGTQGNVAQPQIVREEEQW</sequence>
<dbReference type="GO" id="GO:0003676">
    <property type="term" value="F:nucleic acid binding"/>
    <property type="evidence" value="ECO:0007669"/>
    <property type="project" value="InterPro"/>
</dbReference>
<dbReference type="GO" id="GO:0003724">
    <property type="term" value="F:RNA helicase activity"/>
    <property type="evidence" value="ECO:0007669"/>
    <property type="project" value="UniProtKB-EC"/>
</dbReference>
<name>A0A1B6EGK3_9HEMI</name>
<feature type="domain" description="Helicase ATP-binding" evidence="9">
    <location>
        <begin position="75"/>
        <end position="258"/>
    </location>
</feature>
<evidence type="ECO:0000256" key="1">
    <source>
        <dbReference type="ARBA" id="ARBA00012552"/>
    </source>
</evidence>
<dbReference type="PROSITE" id="PS00039">
    <property type="entry name" value="DEAD_ATP_HELICASE"/>
    <property type="match status" value="1"/>
</dbReference>
<dbReference type="GO" id="GO:0016787">
    <property type="term" value="F:hydrolase activity"/>
    <property type="evidence" value="ECO:0007669"/>
    <property type="project" value="UniProtKB-KW"/>
</dbReference>